<name>A0A6J5PXY1_9CAUD</name>
<accession>A0A6J5PXY1</accession>
<gene>
    <name evidence="1" type="ORF">UFOVP972_99</name>
</gene>
<dbReference type="EMBL" id="LR796923">
    <property type="protein sequence ID" value="CAB4174996.1"/>
    <property type="molecule type" value="Genomic_DNA"/>
</dbReference>
<organism evidence="1">
    <name type="scientific">uncultured Caudovirales phage</name>
    <dbReference type="NCBI Taxonomy" id="2100421"/>
    <lineage>
        <taxon>Viruses</taxon>
        <taxon>Duplodnaviria</taxon>
        <taxon>Heunggongvirae</taxon>
        <taxon>Uroviricota</taxon>
        <taxon>Caudoviricetes</taxon>
        <taxon>Peduoviridae</taxon>
        <taxon>Maltschvirus</taxon>
        <taxon>Maltschvirus maltsch</taxon>
    </lineage>
</organism>
<reference evidence="1" key="1">
    <citation type="submission" date="2020-05" db="EMBL/GenBank/DDBJ databases">
        <authorList>
            <person name="Chiriac C."/>
            <person name="Salcher M."/>
            <person name="Ghai R."/>
            <person name="Kavagutti S V."/>
        </authorList>
    </citation>
    <scope>NUCLEOTIDE SEQUENCE</scope>
</reference>
<sequence length="130" mass="14866">MKTNLNQQLEAFERGVFLDSSGKESECFNFYDWFCSDGALERKARSLYAKVKKFLKANPRIDTEKVYVFFKNNCPVGGPLYDDFRICNEHGVIYTVTPKCGHSGKAEIWGKENDFTQPLMVADTFTGLLK</sequence>
<protein>
    <submittedName>
        <fullName evidence="1">Uncharacterized protein</fullName>
    </submittedName>
</protein>
<evidence type="ECO:0000313" key="1">
    <source>
        <dbReference type="EMBL" id="CAB4174996.1"/>
    </source>
</evidence>
<proteinExistence type="predicted"/>